<sequence length="174" mass="19739">FAWNVRGLNSDRCHNFTKAWINIHRPLFGAFLETHTLENNKDRILRAIPPGWKIFGNYRSDASGRIILVWDPRVSVFIYHESAQSVTCGVLIPADNISITVSFVYAFNELEDRIPLWDSLVDIQATSPVSRFPWAVIGDFNQILRVTHHSNHISARVDTAGIEEINLPSGCRVV</sequence>
<dbReference type="EMBL" id="LS974622">
    <property type="protein sequence ID" value="CAG7871092.1"/>
    <property type="molecule type" value="Genomic_DNA"/>
</dbReference>
<dbReference type="Proteomes" id="UP000694005">
    <property type="component" value="Chromosome A06"/>
</dbReference>
<name>A0A3P5YH82_BRACM</name>
<reference evidence="2" key="1">
    <citation type="submission" date="2018-11" db="EMBL/GenBank/DDBJ databases">
        <authorList>
            <consortium name="Genoscope - CEA"/>
            <person name="William W."/>
        </authorList>
    </citation>
    <scope>NUCLEOTIDE SEQUENCE</scope>
</reference>
<dbReference type="Gene3D" id="3.60.10.10">
    <property type="entry name" value="Endonuclease/exonuclease/phosphatase"/>
    <property type="match status" value="1"/>
</dbReference>
<dbReference type="EMBL" id="LR031569">
    <property type="protein sequence ID" value="VDC67072.1"/>
    <property type="molecule type" value="Genomic_DNA"/>
</dbReference>
<gene>
    <name evidence="2" type="ORF">BRAA06T25612Z</name>
    <name evidence="1" type="ORF">BRAPAZ1V2_A06P33320.2</name>
</gene>
<accession>A0A3P5YH82</accession>
<protein>
    <recommendedName>
        <fullName evidence="3">Endonuclease/exonuclease/phosphatase domain-containing protein</fullName>
    </recommendedName>
</protein>
<evidence type="ECO:0000313" key="2">
    <source>
        <dbReference type="EMBL" id="VDC67072.1"/>
    </source>
</evidence>
<evidence type="ECO:0008006" key="3">
    <source>
        <dbReference type="Google" id="ProtNLM"/>
    </source>
</evidence>
<feature type="non-terminal residue" evidence="2">
    <location>
        <position position="1"/>
    </location>
</feature>
<dbReference type="SUPFAM" id="SSF56219">
    <property type="entry name" value="DNase I-like"/>
    <property type="match status" value="1"/>
</dbReference>
<dbReference type="Gramene" id="A06p33320.2_BraZ1">
    <property type="protein sequence ID" value="A06p33320.2_BraZ1.CDS.1"/>
    <property type="gene ID" value="A06g33320.2_BraZ1"/>
</dbReference>
<dbReference type="AlphaFoldDB" id="A0A3P5YH82"/>
<dbReference type="InterPro" id="IPR036691">
    <property type="entry name" value="Endo/exonu/phosph_ase_sf"/>
</dbReference>
<evidence type="ECO:0000313" key="1">
    <source>
        <dbReference type="EMBL" id="CAG7871092.1"/>
    </source>
</evidence>
<organism evidence="2">
    <name type="scientific">Brassica campestris</name>
    <name type="common">Field mustard</name>
    <dbReference type="NCBI Taxonomy" id="3711"/>
    <lineage>
        <taxon>Eukaryota</taxon>
        <taxon>Viridiplantae</taxon>
        <taxon>Streptophyta</taxon>
        <taxon>Embryophyta</taxon>
        <taxon>Tracheophyta</taxon>
        <taxon>Spermatophyta</taxon>
        <taxon>Magnoliopsida</taxon>
        <taxon>eudicotyledons</taxon>
        <taxon>Gunneridae</taxon>
        <taxon>Pentapetalae</taxon>
        <taxon>rosids</taxon>
        <taxon>malvids</taxon>
        <taxon>Brassicales</taxon>
        <taxon>Brassicaceae</taxon>
        <taxon>Brassiceae</taxon>
        <taxon>Brassica</taxon>
    </lineage>
</organism>
<proteinExistence type="predicted"/>